<reference evidence="12 13" key="1">
    <citation type="submission" date="2018-05" db="EMBL/GenBank/DDBJ databases">
        <title>Genomic Encyclopedia of Type Strains, Phase IV (KMG-IV): sequencing the most valuable type-strain genomes for metagenomic binning, comparative biology and taxonomic classification.</title>
        <authorList>
            <person name="Goeker M."/>
        </authorList>
    </citation>
    <scope>NUCLEOTIDE SEQUENCE [LARGE SCALE GENOMIC DNA]</scope>
    <source>
        <strain evidence="12 13">DSM 6986</strain>
    </source>
</reference>
<keyword evidence="5" id="KW-0805">Transcription regulation</keyword>
<evidence type="ECO:0000259" key="10">
    <source>
        <dbReference type="PROSITE" id="PS50110"/>
    </source>
</evidence>
<evidence type="ECO:0000256" key="2">
    <source>
        <dbReference type="ARBA" id="ARBA00022490"/>
    </source>
</evidence>
<keyword evidence="6 9" id="KW-0238">DNA-binding</keyword>
<evidence type="ECO:0000313" key="13">
    <source>
        <dbReference type="Proteomes" id="UP000245396"/>
    </source>
</evidence>
<dbReference type="InterPro" id="IPR001867">
    <property type="entry name" value="OmpR/PhoB-type_DNA-bd"/>
</dbReference>
<dbReference type="AlphaFoldDB" id="A0A316BZA0"/>
<feature type="domain" description="Response regulatory" evidence="10">
    <location>
        <begin position="65"/>
        <end position="178"/>
    </location>
</feature>
<dbReference type="SMART" id="SM00448">
    <property type="entry name" value="REC"/>
    <property type="match status" value="1"/>
</dbReference>
<dbReference type="SMART" id="SM00862">
    <property type="entry name" value="Trans_reg_C"/>
    <property type="match status" value="1"/>
</dbReference>
<dbReference type="EMBL" id="QGGG01000013">
    <property type="protein sequence ID" value="PWJ80194.1"/>
    <property type="molecule type" value="Genomic_DNA"/>
</dbReference>
<dbReference type="STRING" id="1192868.GCA_000304395_01245"/>
<keyword evidence="7" id="KW-0804">Transcription</keyword>
<dbReference type="CDD" id="cd19936">
    <property type="entry name" value="REC_OmpR_ChvI-like"/>
    <property type="match status" value="1"/>
</dbReference>
<dbReference type="SUPFAM" id="SSF52172">
    <property type="entry name" value="CheY-like"/>
    <property type="match status" value="1"/>
</dbReference>
<feature type="domain" description="OmpR/PhoB-type" evidence="11">
    <location>
        <begin position="195"/>
        <end position="294"/>
    </location>
</feature>
<evidence type="ECO:0000256" key="1">
    <source>
        <dbReference type="ARBA" id="ARBA00004496"/>
    </source>
</evidence>
<dbReference type="GO" id="GO:0000156">
    <property type="term" value="F:phosphorelay response regulator activity"/>
    <property type="evidence" value="ECO:0007669"/>
    <property type="project" value="TreeGrafter"/>
</dbReference>
<dbReference type="InterPro" id="IPR036388">
    <property type="entry name" value="WH-like_DNA-bd_sf"/>
</dbReference>
<organism evidence="12 13">
    <name type="scientific">Pseudaminobacter salicylatoxidans</name>
    <dbReference type="NCBI Taxonomy" id="93369"/>
    <lineage>
        <taxon>Bacteria</taxon>
        <taxon>Pseudomonadati</taxon>
        <taxon>Pseudomonadota</taxon>
        <taxon>Alphaproteobacteria</taxon>
        <taxon>Hyphomicrobiales</taxon>
        <taxon>Phyllobacteriaceae</taxon>
        <taxon>Pseudaminobacter</taxon>
    </lineage>
</organism>
<dbReference type="GO" id="GO:0032993">
    <property type="term" value="C:protein-DNA complex"/>
    <property type="evidence" value="ECO:0007669"/>
    <property type="project" value="TreeGrafter"/>
</dbReference>
<dbReference type="PANTHER" id="PTHR48111:SF21">
    <property type="entry name" value="DNA-BINDING DUAL MASTER TRANSCRIPTIONAL REGULATOR RPAA"/>
    <property type="match status" value="1"/>
</dbReference>
<comment type="subcellular location">
    <subcellularLocation>
        <location evidence="1">Cytoplasm</location>
    </subcellularLocation>
</comment>
<dbReference type="Pfam" id="PF00072">
    <property type="entry name" value="Response_reg"/>
    <property type="match status" value="1"/>
</dbReference>
<keyword evidence="13" id="KW-1185">Reference proteome</keyword>
<dbReference type="InterPro" id="IPR039420">
    <property type="entry name" value="WalR-like"/>
</dbReference>
<dbReference type="CDD" id="cd00383">
    <property type="entry name" value="trans_reg_C"/>
    <property type="match status" value="1"/>
</dbReference>
<dbReference type="GO" id="GO:0000976">
    <property type="term" value="F:transcription cis-regulatory region binding"/>
    <property type="evidence" value="ECO:0007669"/>
    <property type="project" value="TreeGrafter"/>
</dbReference>
<evidence type="ECO:0000256" key="8">
    <source>
        <dbReference type="PROSITE-ProRule" id="PRU00169"/>
    </source>
</evidence>
<name>A0A316BZA0_PSESE</name>
<feature type="modified residue" description="4-aspartylphosphate" evidence="8">
    <location>
        <position position="114"/>
    </location>
</feature>
<dbReference type="Gene3D" id="6.10.250.690">
    <property type="match status" value="1"/>
</dbReference>
<proteinExistence type="predicted"/>
<evidence type="ECO:0000259" key="11">
    <source>
        <dbReference type="PROSITE" id="PS51755"/>
    </source>
</evidence>
<dbReference type="GO" id="GO:0045893">
    <property type="term" value="P:positive regulation of DNA-templated transcription"/>
    <property type="evidence" value="ECO:0007669"/>
    <property type="project" value="UniProtKB-ARBA"/>
</dbReference>
<evidence type="ECO:0000256" key="3">
    <source>
        <dbReference type="ARBA" id="ARBA00022553"/>
    </source>
</evidence>
<evidence type="ECO:0000256" key="9">
    <source>
        <dbReference type="PROSITE-ProRule" id="PRU01091"/>
    </source>
</evidence>
<evidence type="ECO:0000256" key="6">
    <source>
        <dbReference type="ARBA" id="ARBA00023125"/>
    </source>
</evidence>
<dbReference type="PANTHER" id="PTHR48111">
    <property type="entry name" value="REGULATOR OF RPOS"/>
    <property type="match status" value="1"/>
</dbReference>
<sequence length="295" mass="33406">MAGVPFPISGRVRSRKTGADLENAGVGVTRACFYATFCTQFVLQKPFPLQDRDKKPMREPLDMATIALVDDDRNILTSVSIALESEGYRVETYTDGASALEGLAARPPNLAILDIKMPRMDGMELLRRLRQKTDLPVIFLTSKDDEIDELFGLKMGADDFIRKPFSQRLLVERVKAVLRRASARDAAAKTPSQQSRSLERGQLVMDQERHTCTWKGEPVTLTVTEFLILHALAQRPGVVKSRDALMDSAYDEQVYVDDRTIDSHIKRLRKKFKAVDEEFEMIETLYGVGYRFREA</sequence>
<keyword evidence="2" id="KW-0963">Cytoplasm</keyword>
<comment type="caution">
    <text evidence="12">The sequence shown here is derived from an EMBL/GenBank/DDBJ whole genome shotgun (WGS) entry which is preliminary data.</text>
</comment>
<evidence type="ECO:0000256" key="7">
    <source>
        <dbReference type="ARBA" id="ARBA00023163"/>
    </source>
</evidence>
<dbReference type="InterPro" id="IPR001789">
    <property type="entry name" value="Sig_transdc_resp-reg_receiver"/>
</dbReference>
<evidence type="ECO:0000256" key="5">
    <source>
        <dbReference type="ARBA" id="ARBA00023015"/>
    </source>
</evidence>
<protein>
    <submittedName>
        <fullName evidence="12">Winged helix family two component transcriptional regulator</fullName>
    </submittedName>
</protein>
<keyword evidence="3 8" id="KW-0597">Phosphoprotein</keyword>
<dbReference type="Gene3D" id="1.10.10.10">
    <property type="entry name" value="Winged helix-like DNA-binding domain superfamily/Winged helix DNA-binding domain"/>
    <property type="match status" value="1"/>
</dbReference>
<evidence type="ECO:0000256" key="4">
    <source>
        <dbReference type="ARBA" id="ARBA00023012"/>
    </source>
</evidence>
<dbReference type="PROSITE" id="PS51755">
    <property type="entry name" value="OMPR_PHOB"/>
    <property type="match status" value="1"/>
</dbReference>
<dbReference type="Proteomes" id="UP000245396">
    <property type="component" value="Unassembled WGS sequence"/>
</dbReference>
<keyword evidence="4" id="KW-0902">Two-component regulatory system</keyword>
<accession>A0A316BZA0</accession>
<dbReference type="GO" id="GO:0005829">
    <property type="term" value="C:cytosol"/>
    <property type="evidence" value="ECO:0007669"/>
    <property type="project" value="TreeGrafter"/>
</dbReference>
<evidence type="ECO:0000313" key="12">
    <source>
        <dbReference type="EMBL" id="PWJ80194.1"/>
    </source>
</evidence>
<dbReference type="Pfam" id="PF00486">
    <property type="entry name" value="Trans_reg_C"/>
    <property type="match status" value="1"/>
</dbReference>
<dbReference type="PROSITE" id="PS50110">
    <property type="entry name" value="RESPONSE_REGULATORY"/>
    <property type="match status" value="1"/>
</dbReference>
<dbReference type="FunFam" id="1.10.10.10:FF:000117">
    <property type="entry name" value="Two-component system response regulator BaeR"/>
    <property type="match status" value="1"/>
</dbReference>
<dbReference type="Gene3D" id="3.40.50.2300">
    <property type="match status" value="1"/>
</dbReference>
<gene>
    <name evidence="12" type="ORF">C7441_113121</name>
</gene>
<dbReference type="InterPro" id="IPR011006">
    <property type="entry name" value="CheY-like_superfamily"/>
</dbReference>
<feature type="DNA-binding region" description="OmpR/PhoB-type" evidence="9">
    <location>
        <begin position="195"/>
        <end position="294"/>
    </location>
</feature>